<evidence type="ECO:0000256" key="1">
    <source>
        <dbReference type="ARBA" id="ARBA00004123"/>
    </source>
</evidence>
<comment type="caution">
    <text evidence="7">The sequence shown here is derived from an EMBL/GenBank/DDBJ whole genome shotgun (WGS) entry which is preliminary data.</text>
</comment>
<dbReference type="AlphaFoldDB" id="A0AAJ0DRH1"/>
<dbReference type="Proteomes" id="UP001239213">
    <property type="component" value="Unassembled WGS sequence"/>
</dbReference>
<keyword evidence="6" id="KW-0539">Nucleus</keyword>
<evidence type="ECO:0000256" key="4">
    <source>
        <dbReference type="ARBA" id="ARBA00017063"/>
    </source>
</evidence>
<evidence type="ECO:0000313" key="7">
    <source>
        <dbReference type="EMBL" id="KAK1499548.1"/>
    </source>
</evidence>
<dbReference type="InterPro" id="IPR043047">
    <property type="entry name" value="Hri1_N_sf"/>
</dbReference>
<evidence type="ECO:0000256" key="3">
    <source>
        <dbReference type="ARBA" id="ARBA00005229"/>
    </source>
</evidence>
<dbReference type="Gene3D" id="2.40.128.320">
    <property type="entry name" value="Protein HRI1, N-terminal domain"/>
    <property type="match status" value="1"/>
</dbReference>
<evidence type="ECO:0000256" key="2">
    <source>
        <dbReference type="ARBA" id="ARBA00004496"/>
    </source>
</evidence>
<dbReference type="CDD" id="cd11692">
    <property type="entry name" value="HRI1_N_like"/>
    <property type="match status" value="1"/>
</dbReference>
<gene>
    <name evidence="7" type="ORF">CCUS01_00273</name>
</gene>
<dbReference type="Pfam" id="PF13279">
    <property type="entry name" value="4HBT_2"/>
    <property type="match status" value="1"/>
</dbReference>
<dbReference type="InterPro" id="IPR006311">
    <property type="entry name" value="TAT_signal"/>
</dbReference>
<reference evidence="7" key="1">
    <citation type="submission" date="2016-11" db="EMBL/GenBank/DDBJ databases">
        <title>The genome sequence of Colletotrichum cuscutae.</title>
        <authorList>
            <person name="Baroncelli R."/>
        </authorList>
    </citation>
    <scope>NUCLEOTIDE SEQUENCE</scope>
    <source>
        <strain evidence="7">IMI 304802</strain>
    </source>
</reference>
<evidence type="ECO:0000313" key="8">
    <source>
        <dbReference type="Proteomes" id="UP001239213"/>
    </source>
</evidence>
<dbReference type="Pfam" id="PF16815">
    <property type="entry name" value="HRI1"/>
    <property type="match status" value="1"/>
</dbReference>
<dbReference type="CDD" id="cd00586">
    <property type="entry name" value="4HBT"/>
    <property type="match status" value="1"/>
</dbReference>
<evidence type="ECO:0000256" key="6">
    <source>
        <dbReference type="ARBA" id="ARBA00023242"/>
    </source>
</evidence>
<dbReference type="InterPro" id="IPR038744">
    <property type="entry name" value="Hri1_N"/>
</dbReference>
<dbReference type="EMBL" id="MPDP01000001">
    <property type="protein sequence ID" value="KAK1499548.1"/>
    <property type="molecule type" value="Genomic_DNA"/>
</dbReference>
<protein>
    <recommendedName>
        <fullName evidence="4">Protein HRI1</fullName>
    </recommendedName>
</protein>
<comment type="subcellular location">
    <subcellularLocation>
        <location evidence="2">Cytoplasm</location>
    </subcellularLocation>
    <subcellularLocation>
        <location evidence="1">Nucleus</location>
    </subcellularLocation>
</comment>
<organism evidence="7 8">
    <name type="scientific">Colletotrichum cuscutae</name>
    <dbReference type="NCBI Taxonomy" id="1209917"/>
    <lineage>
        <taxon>Eukaryota</taxon>
        <taxon>Fungi</taxon>
        <taxon>Dikarya</taxon>
        <taxon>Ascomycota</taxon>
        <taxon>Pezizomycotina</taxon>
        <taxon>Sordariomycetes</taxon>
        <taxon>Hypocreomycetidae</taxon>
        <taxon>Glomerellales</taxon>
        <taxon>Glomerellaceae</taxon>
        <taxon>Colletotrichum</taxon>
        <taxon>Colletotrichum acutatum species complex</taxon>
    </lineage>
</organism>
<proteinExistence type="inferred from homology"/>
<dbReference type="InterPro" id="IPR029069">
    <property type="entry name" value="HotDog_dom_sf"/>
</dbReference>
<name>A0AAJ0DRH1_9PEZI</name>
<dbReference type="SUPFAM" id="SSF54637">
    <property type="entry name" value="Thioesterase/thiol ester dehydrase-isomerase"/>
    <property type="match status" value="1"/>
</dbReference>
<comment type="similarity">
    <text evidence="3">Belongs to the HRI1 family.</text>
</comment>
<dbReference type="CDD" id="cd11693">
    <property type="entry name" value="HRI1_C_like"/>
    <property type="match status" value="1"/>
</dbReference>
<keyword evidence="8" id="KW-1185">Reference proteome</keyword>
<dbReference type="Gene3D" id="3.10.129.10">
    <property type="entry name" value="Hotdog Thioesterase"/>
    <property type="match status" value="2"/>
</dbReference>
<dbReference type="GO" id="GO:0005737">
    <property type="term" value="C:cytoplasm"/>
    <property type="evidence" value="ECO:0007669"/>
    <property type="project" value="UniProtKB-SubCell"/>
</dbReference>
<dbReference type="GO" id="GO:0005634">
    <property type="term" value="C:nucleus"/>
    <property type="evidence" value="ECO:0007669"/>
    <property type="project" value="UniProtKB-SubCell"/>
</dbReference>
<accession>A0AAJ0DRH1</accession>
<evidence type="ECO:0000256" key="5">
    <source>
        <dbReference type="ARBA" id="ARBA00022490"/>
    </source>
</evidence>
<keyword evidence="5" id="KW-0963">Cytoplasm</keyword>
<dbReference type="InterPro" id="IPR031818">
    <property type="entry name" value="Hri1"/>
</dbReference>
<dbReference type="PROSITE" id="PS51318">
    <property type="entry name" value="TAT"/>
    <property type="match status" value="1"/>
</dbReference>
<sequence length="569" mass="63613">MRNSIVLSPGLARPSTFHTTRRSFVTTAAKSVAAATSSPASAPPLNPRWLSELQSRIKRCAGLDLSGQQKEELAALRKAVDGQWLELLAGREGFLTGPGWRGLDRHTVTWGDQDAMVLQGHVNNVVYNKYAESARVNWLRNFATTVDPEHKDEWDQLMSPKDIGLIMRSIKTDYKFVSDALINRNHQEPKVVVFFGAAAVEPKTPESLTLTTNVKPMAYPDHVTVLHKLVSKPTYESDFILLEALLVSEGHRRPAARCFEDIVVYDYKTAKRAPLKPFMVDRLRETYEAQEQSKIDCEEKVKGLVDVVERLEKAVSFKVSFIIMGSISFREHIRWIPDEASEPTSTIVLTSPQRRFVDLRILKQTPTVDGVQDTHGIERLEWGIAGTSSSSTRTDDQGAEVRHSRWEHWVDSRTTEPENAADEGDMYEQPDGLTLEKGRMVNPATGAETDYEELWRDVEPVTVPPVGAAAEGGEAPKGVECVVLKHEDETSGARGVVVWLGRFCQGISRVGEEVAAERWEWKEGEGWRRTVRIGDRALPCEVLLMTGAALSVGTHVVHEEAVWDVLESR</sequence>